<keyword evidence="2" id="KW-1185">Reference proteome</keyword>
<evidence type="ECO:0000313" key="2">
    <source>
        <dbReference type="Proteomes" id="UP000250603"/>
    </source>
</evidence>
<dbReference type="RefSeq" id="WP_112019870.1">
    <property type="nucleotide sequence ID" value="NZ_QMCK01000003.1"/>
</dbReference>
<organism evidence="1 2">
    <name type="scientific">Enterobacter kobei</name>
    <dbReference type="NCBI Taxonomy" id="208224"/>
    <lineage>
        <taxon>Bacteria</taxon>
        <taxon>Pseudomonadati</taxon>
        <taxon>Pseudomonadota</taxon>
        <taxon>Gammaproteobacteria</taxon>
        <taxon>Enterobacterales</taxon>
        <taxon>Enterobacteriaceae</taxon>
        <taxon>Enterobacter</taxon>
        <taxon>Enterobacter cloacae complex</taxon>
    </lineage>
</organism>
<reference evidence="1 2" key="1">
    <citation type="submission" date="2018-06" db="EMBL/GenBank/DDBJ databases">
        <title>ACT-28, a chromosomally-encoded AmpC with carbapenemase activity from Enterobacter kobei.</title>
        <authorList>
            <person name="Jousset A.B."/>
            <person name="Oueslati S."/>
            <person name="Bernabeu S."/>
            <person name="Takissian J."/>
            <person name="Creton E."/>
            <person name="Vogel A."/>
            <person name="Cotellon G."/>
            <person name="Bonnin R.A."/>
            <person name="Dortet L."/>
            <person name="Naas T."/>
        </authorList>
    </citation>
    <scope>NUCLEOTIDE SEQUENCE [LARGE SCALE GENOMIC DNA]</scope>
    <source>
        <strain evidence="1 2">149H6</strain>
    </source>
</reference>
<protein>
    <submittedName>
        <fullName evidence="1">Uncharacterized protein</fullName>
    </submittedName>
</protein>
<proteinExistence type="predicted"/>
<dbReference type="EMBL" id="QMCK01000003">
    <property type="protein sequence ID" value="RAY30253.1"/>
    <property type="molecule type" value="Genomic_DNA"/>
</dbReference>
<gene>
    <name evidence="1" type="ORF">DP181_00610</name>
</gene>
<name>A0ABX9FAR0_9ENTR</name>
<sequence>MNSPTQKRIEVENYYIPKIKSALDKVDDAKGIYESDKLNRDLLVAIKTKQLIAQPVETYGFKIRQITSPAMITPVVQSMMEQGFTVYEMKEGFVKFIQTPQSTKHNPLNEIEKAAKTDAVKFVDADIKVKENKVTKAIHEHNVLVKQAETALAEIRTFESYLDVIVSEESE</sequence>
<dbReference type="Proteomes" id="UP000250603">
    <property type="component" value="Unassembled WGS sequence"/>
</dbReference>
<accession>A0ABX9FAR0</accession>
<evidence type="ECO:0000313" key="1">
    <source>
        <dbReference type="EMBL" id="RAY30253.1"/>
    </source>
</evidence>
<comment type="caution">
    <text evidence="1">The sequence shown here is derived from an EMBL/GenBank/DDBJ whole genome shotgun (WGS) entry which is preliminary data.</text>
</comment>